<reference evidence="2" key="1">
    <citation type="submission" date="2016-10" db="EMBL/GenBank/DDBJ databases">
        <authorList>
            <person name="Varghese N."/>
            <person name="Submissions S."/>
        </authorList>
    </citation>
    <scope>NUCLEOTIDE SEQUENCE [LARGE SCALE GENOMIC DNA]</scope>
    <source>
        <strain evidence="2">ANC 5109</strain>
    </source>
</reference>
<gene>
    <name evidence="1" type="ORF">SAMN05421643_103110</name>
</gene>
<protein>
    <submittedName>
        <fullName evidence="1">Uncharacterized protein</fullName>
    </submittedName>
</protein>
<dbReference type="EMBL" id="FNPK01000003">
    <property type="protein sequence ID" value="SDY07854.1"/>
    <property type="molecule type" value="Genomic_DNA"/>
</dbReference>
<keyword evidence="2" id="KW-1185">Reference proteome</keyword>
<proteinExistence type="predicted"/>
<accession>A0A1H3GZ97</accession>
<organism evidence="1 2">
    <name type="scientific">Acinetobacter kyonggiensis</name>
    <dbReference type="NCBI Taxonomy" id="595670"/>
    <lineage>
        <taxon>Bacteria</taxon>
        <taxon>Pseudomonadati</taxon>
        <taxon>Pseudomonadota</taxon>
        <taxon>Gammaproteobacteria</taxon>
        <taxon>Moraxellales</taxon>
        <taxon>Moraxellaceae</taxon>
        <taxon>Acinetobacter</taxon>
    </lineage>
</organism>
<name>A0A1H3GZ97_9GAMM</name>
<sequence length="74" mass="8436">MLVATKMPIKFECTNCNKIYMHPYRIDALAFYPDCPDCKKAGLLLGTAEITDLIKYPSTFAKNLLKQISHKLNK</sequence>
<evidence type="ECO:0000313" key="2">
    <source>
        <dbReference type="Proteomes" id="UP000199035"/>
    </source>
</evidence>
<evidence type="ECO:0000313" key="1">
    <source>
        <dbReference type="EMBL" id="SDY07854.1"/>
    </source>
</evidence>
<dbReference type="AlphaFoldDB" id="A0A1H3GZ97"/>
<dbReference type="Proteomes" id="UP000199035">
    <property type="component" value="Unassembled WGS sequence"/>
</dbReference>